<evidence type="ECO:0000313" key="1">
    <source>
        <dbReference type="EMBL" id="KAI3689936.1"/>
    </source>
</evidence>
<name>A0ACB8YXW8_CICIN</name>
<dbReference type="Proteomes" id="UP001055811">
    <property type="component" value="Linkage Group LG09"/>
</dbReference>
<accession>A0ACB8YXW8</accession>
<sequence>MNLRLNTLPYVFLPSLTKTLKQPLSPLPFYAAVCSFHNHHSLLPPGHGYHPKAAILNQAPPNWKVPYSRSVEVAGRRWFVRCSRCMRRRWNVVREQARGRSSGA</sequence>
<reference evidence="2" key="1">
    <citation type="journal article" date="2022" name="Mol. Ecol. Resour.">
        <title>The genomes of chicory, endive, great burdock and yacon provide insights into Asteraceae palaeo-polyploidization history and plant inulin production.</title>
        <authorList>
            <person name="Fan W."/>
            <person name="Wang S."/>
            <person name="Wang H."/>
            <person name="Wang A."/>
            <person name="Jiang F."/>
            <person name="Liu H."/>
            <person name="Zhao H."/>
            <person name="Xu D."/>
            <person name="Zhang Y."/>
        </authorList>
    </citation>
    <scope>NUCLEOTIDE SEQUENCE [LARGE SCALE GENOMIC DNA]</scope>
    <source>
        <strain evidence="2">cv. Punajuju</strain>
    </source>
</reference>
<keyword evidence="2" id="KW-1185">Reference proteome</keyword>
<proteinExistence type="predicted"/>
<comment type="caution">
    <text evidence="1">The sequence shown here is derived from an EMBL/GenBank/DDBJ whole genome shotgun (WGS) entry which is preliminary data.</text>
</comment>
<dbReference type="EMBL" id="CM042017">
    <property type="protein sequence ID" value="KAI3689936.1"/>
    <property type="molecule type" value="Genomic_DNA"/>
</dbReference>
<evidence type="ECO:0000313" key="2">
    <source>
        <dbReference type="Proteomes" id="UP001055811"/>
    </source>
</evidence>
<protein>
    <submittedName>
        <fullName evidence="1">Uncharacterized protein</fullName>
    </submittedName>
</protein>
<organism evidence="1 2">
    <name type="scientific">Cichorium intybus</name>
    <name type="common">Chicory</name>
    <dbReference type="NCBI Taxonomy" id="13427"/>
    <lineage>
        <taxon>Eukaryota</taxon>
        <taxon>Viridiplantae</taxon>
        <taxon>Streptophyta</taxon>
        <taxon>Embryophyta</taxon>
        <taxon>Tracheophyta</taxon>
        <taxon>Spermatophyta</taxon>
        <taxon>Magnoliopsida</taxon>
        <taxon>eudicotyledons</taxon>
        <taxon>Gunneridae</taxon>
        <taxon>Pentapetalae</taxon>
        <taxon>asterids</taxon>
        <taxon>campanulids</taxon>
        <taxon>Asterales</taxon>
        <taxon>Asteraceae</taxon>
        <taxon>Cichorioideae</taxon>
        <taxon>Cichorieae</taxon>
        <taxon>Cichoriinae</taxon>
        <taxon>Cichorium</taxon>
    </lineage>
</organism>
<reference evidence="1 2" key="2">
    <citation type="journal article" date="2022" name="Mol. Ecol. Resour.">
        <title>The genomes of chicory, endive, great burdock and yacon provide insights into Asteraceae paleo-polyploidization history and plant inulin production.</title>
        <authorList>
            <person name="Fan W."/>
            <person name="Wang S."/>
            <person name="Wang H."/>
            <person name="Wang A."/>
            <person name="Jiang F."/>
            <person name="Liu H."/>
            <person name="Zhao H."/>
            <person name="Xu D."/>
            <person name="Zhang Y."/>
        </authorList>
    </citation>
    <scope>NUCLEOTIDE SEQUENCE [LARGE SCALE GENOMIC DNA]</scope>
    <source>
        <strain evidence="2">cv. Punajuju</strain>
        <tissue evidence="1">Leaves</tissue>
    </source>
</reference>
<gene>
    <name evidence="1" type="ORF">L2E82_47907</name>
</gene>